<keyword evidence="3 5" id="KW-1133">Transmembrane helix</keyword>
<dbReference type="Proteomes" id="UP001497497">
    <property type="component" value="Unassembled WGS sequence"/>
</dbReference>
<protein>
    <recommendedName>
        <fullName evidence="6">G-protein coupled receptors family 1 profile domain-containing protein</fullName>
    </recommendedName>
</protein>
<evidence type="ECO:0000256" key="5">
    <source>
        <dbReference type="SAM" id="Phobius"/>
    </source>
</evidence>
<feature type="transmembrane region" description="Helical" evidence="5">
    <location>
        <begin position="57"/>
        <end position="75"/>
    </location>
</feature>
<evidence type="ECO:0000256" key="2">
    <source>
        <dbReference type="ARBA" id="ARBA00022692"/>
    </source>
</evidence>
<name>A0AAV2I5J6_LYMST</name>
<keyword evidence="4 5" id="KW-0472">Membrane</keyword>
<dbReference type="InterPro" id="IPR052954">
    <property type="entry name" value="GPCR-Ligand_Int"/>
</dbReference>
<feature type="domain" description="G-protein coupled receptors family 1 profile" evidence="6">
    <location>
        <begin position="1"/>
        <end position="273"/>
    </location>
</feature>
<feature type="transmembrane region" description="Helical" evidence="5">
    <location>
        <begin position="150"/>
        <end position="178"/>
    </location>
</feature>
<reference evidence="7 8" key="1">
    <citation type="submission" date="2024-04" db="EMBL/GenBank/DDBJ databases">
        <authorList>
            <consortium name="Genoscope - CEA"/>
            <person name="William W."/>
        </authorList>
    </citation>
    <scope>NUCLEOTIDE SEQUENCE [LARGE SCALE GENOMIC DNA]</scope>
</reference>
<evidence type="ECO:0000256" key="4">
    <source>
        <dbReference type="ARBA" id="ARBA00023136"/>
    </source>
</evidence>
<dbReference type="AlphaFoldDB" id="A0AAV2I5J6"/>
<evidence type="ECO:0000313" key="7">
    <source>
        <dbReference type="EMBL" id="CAL1541181.1"/>
    </source>
</evidence>
<feature type="transmembrane region" description="Helical" evidence="5">
    <location>
        <begin position="213"/>
        <end position="234"/>
    </location>
</feature>
<feature type="transmembrane region" description="Helical" evidence="5">
    <location>
        <begin position="254"/>
        <end position="276"/>
    </location>
</feature>
<dbReference type="PROSITE" id="PS00237">
    <property type="entry name" value="G_PROTEIN_RECEP_F1_1"/>
    <property type="match status" value="1"/>
</dbReference>
<keyword evidence="8" id="KW-1185">Reference proteome</keyword>
<proteinExistence type="predicted"/>
<evidence type="ECO:0000256" key="3">
    <source>
        <dbReference type="ARBA" id="ARBA00022989"/>
    </source>
</evidence>
<dbReference type="GO" id="GO:0004930">
    <property type="term" value="F:G protein-coupled receptor activity"/>
    <property type="evidence" value="ECO:0007669"/>
    <property type="project" value="InterPro"/>
</dbReference>
<keyword evidence="2 5" id="KW-0812">Transmembrane</keyword>
<evidence type="ECO:0000259" key="6">
    <source>
        <dbReference type="PROSITE" id="PS50262"/>
    </source>
</evidence>
<evidence type="ECO:0000313" key="8">
    <source>
        <dbReference type="Proteomes" id="UP001497497"/>
    </source>
</evidence>
<dbReference type="InterPro" id="IPR000276">
    <property type="entry name" value="GPCR_Rhodpsn"/>
</dbReference>
<organism evidence="7 8">
    <name type="scientific">Lymnaea stagnalis</name>
    <name type="common">Great pond snail</name>
    <name type="synonym">Helix stagnalis</name>
    <dbReference type="NCBI Taxonomy" id="6523"/>
    <lineage>
        <taxon>Eukaryota</taxon>
        <taxon>Metazoa</taxon>
        <taxon>Spiralia</taxon>
        <taxon>Lophotrochozoa</taxon>
        <taxon>Mollusca</taxon>
        <taxon>Gastropoda</taxon>
        <taxon>Heterobranchia</taxon>
        <taxon>Euthyneura</taxon>
        <taxon>Panpulmonata</taxon>
        <taxon>Hygrophila</taxon>
        <taxon>Lymnaeoidea</taxon>
        <taxon>Lymnaeidae</taxon>
        <taxon>Lymnaea</taxon>
    </lineage>
</organism>
<dbReference type="EMBL" id="CAXITT010000419">
    <property type="protein sequence ID" value="CAL1541181.1"/>
    <property type="molecule type" value="Genomic_DNA"/>
</dbReference>
<dbReference type="Gene3D" id="1.20.1070.10">
    <property type="entry name" value="Rhodopsin 7-helix transmembrane proteins"/>
    <property type="match status" value="1"/>
</dbReference>
<sequence length="298" mass="34161">MTQGFKDGTNISMMAITFWDLVKCLTGLVHRMFGPISLAAPGLATSWRNITFPYVEYTPVFASYVSYALATYVSVERCLCVSKPFTVKSMFTPKFTITMVTLISCVVFGAYLVMYFVYEIAYQFSPYLNETVAFYRYNAFYYNNEFIVMLYYKCVAIILPFSSFAILCLCSLTTLYFLRQSSRFLAGREHSSKVAPARFASGISQREKQVAKMLLAVVIVNIGNLFPRIVFYVGQLVEPEFYVLRRYHNFFMTVAKFLFILDFTNASVNFFIFFSLSSAFKATFYSTFGSSKYAVCKK</sequence>
<dbReference type="GO" id="GO:0016020">
    <property type="term" value="C:membrane"/>
    <property type="evidence" value="ECO:0007669"/>
    <property type="project" value="UniProtKB-SubCell"/>
</dbReference>
<feature type="transmembrane region" description="Helical" evidence="5">
    <location>
        <begin position="95"/>
        <end position="118"/>
    </location>
</feature>
<accession>A0AAV2I5J6</accession>
<dbReference type="InterPro" id="IPR017452">
    <property type="entry name" value="GPCR_Rhodpsn_7TM"/>
</dbReference>
<dbReference type="PANTHER" id="PTHR46641">
    <property type="entry name" value="FMRFAMIDE RECEPTOR-RELATED"/>
    <property type="match status" value="1"/>
</dbReference>
<evidence type="ECO:0000256" key="1">
    <source>
        <dbReference type="ARBA" id="ARBA00004370"/>
    </source>
</evidence>
<comment type="caution">
    <text evidence="7">The sequence shown here is derived from an EMBL/GenBank/DDBJ whole genome shotgun (WGS) entry which is preliminary data.</text>
</comment>
<gene>
    <name evidence="7" type="ORF">GSLYS_00014823001</name>
</gene>
<dbReference type="PROSITE" id="PS50262">
    <property type="entry name" value="G_PROTEIN_RECEP_F1_2"/>
    <property type="match status" value="1"/>
</dbReference>
<dbReference type="SUPFAM" id="SSF81321">
    <property type="entry name" value="Family A G protein-coupled receptor-like"/>
    <property type="match status" value="1"/>
</dbReference>
<dbReference type="PANTHER" id="PTHR46641:SF18">
    <property type="entry name" value="G-PROTEIN COUPLED RECEPTORS FAMILY 1 PROFILE DOMAIN-CONTAINING PROTEIN"/>
    <property type="match status" value="1"/>
</dbReference>
<comment type="subcellular location">
    <subcellularLocation>
        <location evidence="1">Membrane</location>
    </subcellularLocation>
</comment>